<dbReference type="Proteomes" id="UP000295706">
    <property type="component" value="Unassembled WGS sequence"/>
</dbReference>
<name>A0A4R4KM84_9BACT</name>
<reference evidence="2 3" key="1">
    <citation type="submission" date="2019-02" db="EMBL/GenBank/DDBJ databases">
        <title>Arundinibacter roseus gen. nov., sp. nov., a new member of the family Cytophagaceae.</title>
        <authorList>
            <person name="Szuroczki S."/>
            <person name="Khayer B."/>
            <person name="Sproer C."/>
            <person name="Toumi M."/>
            <person name="Szabo A."/>
            <person name="Felfoldi T."/>
            <person name="Schumann P."/>
            <person name="Toth E."/>
        </authorList>
    </citation>
    <scope>NUCLEOTIDE SEQUENCE [LARGE SCALE GENOMIC DNA]</scope>
    <source>
        <strain evidence="2 3">DMA-k-7a</strain>
    </source>
</reference>
<dbReference type="EMBL" id="SMJU01000002">
    <property type="protein sequence ID" value="TDB68102.1"/>
    <property type="molecule type" value="Genomic_DNA"/>
</dbReference>
<dbReference type="InterPro" id="IPR050967">
    <property type="entry name" value="Thiamine_Salvage_TenA"/>
</dbReference>
<dbReference type="CDD" id="cd19365">
    <property type="entry name" value="TenA_C-like"/>
    <property type="match status" value="1"/>
</dbReference>
<evidence type="ECO:0000259" key="1">
    <source>
        <dbReference type="Pfam" id="PF03070"/>
    </source>
</evidence>
<dbReference type="InterPro" id="IPR016084">
    <property type="entry name" value="Haem_Oase-like_multi-hlx"/>
</dbReference>
<feature type="domain" description="Thiaminase-2/PQQC" evidence="1">
    <location>
        <begin position="14"/>
        <end position="211"/>
    </location>
</feature>
<gene>
    <name evidence="2" type="ORF">EZE20_04045</name>
</gene>
<evidence type="ECO:0000313" key="3">
    <source>
        <dbReference type="Proteomes" id="UP000295706"/>
    </source>
</evidence>
<dbReference type="GO" id="GO:0005829">
    <property type="term" value="C:cytosol"/>
    <property type="evidence" value="ECO:0007669"/>
    <property type="project" value="TreeGrafter"/>
</dbReference>
<dbReference type="RefSeq" id="WP_132114744.1">
    <property type="nucleotide sequence ID" value="NZ_SMJU01000002.1"/>
</dbReference>
<dbReference type="PANTHER" id="PTHR43198:SF2">
    <property type="entry name" value="SI:CH1073-67J19.1-RELATED"/>
    <property type="match status" value="1"/>
</dbReference>
<dbReference type="InterPro" id="IPR004305">
    <property type="entry name" value="Thiaminase-2/PQQC"/>
</dbReference>
<dbReference type="OrthoDB" id="34166at2"/>
<dbReference type="AlphaFoldDB" id="A0A4R4KM84"/>
<dbReference type="PANTHER" id="PTHR43198">
    <property type="entry name" value="BIFUNCTIONAL TH2 PROTEIN"/>
    <property type="match status" value="1"/>
</dbReference>
<protein>
    <submittedName>
        <fullName evidence="2">Thiaminase II</fullName>
    </submittedName>
</protein>
<accession>A0A4R4KM84</accession>
<dbReference type="Pfam" id="PF03070">
    <property type="entry name" value="TENA_THI-4"/>
    <property type="match status" value="1"/>
</dbReference>
<dbReference type="SUPFAM" id="SSF48613">
    <property type="entry name" value="Heme oxygenase-like"/>
    <property type="match status" value="1"/>
</dbReference>
<keyword evidence="3" id="KW-1185">Reference proteome</keyword>
<proteinExistence type="predicted"/>
<organism evidence="2 3">
    <name type="scientific">Arundinibacter roseus</name>
    <dbReference type="NCBI Taxonomy" id="2070510"/>
    <lineage>
        <taxon>Bacteria</taxon>
        <taxon>Pseudomonadati</taxon>
        <taxon>Bacteroidota</taxon>
        <taxon>Cytophagia</taxon>
        <taxon>Cytophagales</taxon>
        <taxon>Spirosomataceae</taxon>
        <taxon>Arundinibacter</taxon>
    </lineage>
</organism>
<dbReference type="Gene3D" id="1.20.910.10">
    <property type="entry name" value="Heme oxygenase-like"/>
    <property type="match status" value="1"/>
</dbReference>
<evidence type="ECO:0000313" key="2">
    <source>
        <dbReference type="EMBL" id="TDB68102.1"/>
    </source>
</evidence>
<sequence>MSLFTDLLWQENLSIYHKIENHPFNQELKKGTLPAEKFSFYIYQDSLYLVEFARALAVAATRAAQADQMLQLLDFSRNALLVERVLHEGFLQKMPQPVVREMAPACFAYTHYLRSVCAHEPFEVAVAALLPCFWIYKKNGDAIFSGQTIPNSYQQWIDTYAGEEFAEAVQKAMDLCNQVAAQASESMQQRMKVAYRTSARMEFLFWESAYQLENWKI</sequence>
<comment type="caution">
    <text evidence="2">The sequence shown here is derived from an EMBL/GenBank/DDBJ whole genome shotgun (WGS) entry which is preliminary data.</text>
</comment>